<sequence>MTLTHPVPRYTLEKLQESYDLSIPQAVNIMEKFGSEKDRIDRFMRRCDRHRGRKAGGTKSRT</sequence>
<name>A0ABT9PS79_9HYPH</name>
<evidence type="ECO:0000313" key="2">
    <source>
        <dbReference type="Proteomes" id="UP001241472"/>
    </source>
</evidence>
<keyword evidence="2" id="KW-1185">Reference proteome</keyword>
<reference evidence="1 2" key="1">
    <citation type="submission" date="2023-07" db="EMBL/GenBank/DDBJ databases">
        <title>Sorghum-associated microbial communities from plants grown in Nebraska, USA.</title>
        <authorList>
            <person name="Schachtman D."/>
        </authorList>
    </citation>
    <scope>NUCLEOTIDE SEQUENCE [LARGE SCALE GENOMIC DNA]</scope>
    <source>
        <strain evidence="1 2">DS1307</strain>
    </source>
</reference>
<dbReference type="EMBL" id="JAUSRF010000005">
    <property type="protein sequence ID" value="MDP9837003.1"/>
    <property type="molecule type" value="Genomic_DNA"/>
</dbReference>
<comment type="caution">
    <text evidence="1">The sequence shown here is derived from an EMBL/GenBank/DDBJ whole genome shotgun (WGS) entry which is preliminary data.</text>
</comment>
<evidence type="ECO:0008006" key="3">
    <source>
        <dbReference type="Google" id="ProtNLM"/>
    </source>
</evidence>
<proteinExistence type="predicted"/>
<evidence type="ECO:0000313" key="1">
    <source>
        <dbReference type="EMBL" id="MDP9837003.1"/>
    </source>
</evidence>
<dbReference type="Proteomes" id="UP001241472">
    <property type="component" value="Unassembled WGS sequence"/>
</dbReference>
<gene>
    <name evidence="1" type="ORF">J2T09_001755</name>
</gene>
<dbReference type="RefSeq" id="WP_306833917.1">
    <property type="nucleotide sequence ID" value="NZ_JAUSRF010000005.1"/>
</dbReference>
<protein>
    <recommendedName>
        <fullName evidence="3">Translation initiation factor IF-2 N-terminal domain-containing protein</fullName>
    </recommendedName>
</protein>
<accession>A0ABT9PS79</accession>
<organism evidence="1 2">
    <name type="scientific">Neorhizobium huautlense</name>
    <dbReference type="NCBI Taxonomy" id="67774"/>
    <lineage>
        <taxon>Bacteria</taxon>
        <taxon>Pseudomonadati</taxon>
        <taxon>Pseudomonadota</taxon>
        <taxon>Alphaproteobacteria</taxon>
        <taxon>Hyphomicrobiales</taxon>
        <taxon>Rhizobiaceae</taxon>
        <taxon>Rhizobium/Agrobacterium group</taxon>
        <taxon>Neorhizobium</taxon>
    </lineage>
</organism>